<dbReference type="GeneID" id="64637924"/>
<reference evidence="2" key="1">
    <citation type="journal article" date="2020" name="New Phytol.">
        <title>Comparative genomics reveals dynamic genome evolution in host specialist ectomycorrhizal fungi.</title>
        <authorList>
            <person name="Lofgren L.A."/>
            <person name="Nguyen N.H."/>
            <person name="Vilgalys R."/>
            <person name="Ruytinx J."/>
            <person name="Liao H.L."/>
            <person name="Branco S."/>
            <person name="Kuo A."/>
            <person name="LaButti K."/>
            <person name="Lipzen A."/>
            <person name="Andreopoulos W."/>
            <person name="Pangilinan J."/>
            <person name="Riley R."/>
            <person name="Hundley H."/>
            <person name="Na H."/>
            <person name="Barry K."/>
            <person name="Grigoriev I.V."/>
            <person name="Stajich J.E."/>
            <person name="Kennedy P.G."/>
        </authorList>
    </citation>
    <scope>NUCLEOTIDE SEQUENCE</scope>
    <source>
        <strain evidence="2">MN1</strain>
    </source>
</reference>
<feature type="transmembrane region" description="Helical" evidence="1">
    <location>
        <begin position="23"/>
        <end position="40"/>
    </location>
</feature>
<gene>
    <name evidence="2" type="ORF">BJ212DRAFT_717243</name>
</gene>
<keyword evidence="1" id="KW-1133">Transmembrane helix</keyword>
<dbReference type="Proteomes" id="UP000807769">
    <property type="component" value="Unassembled WGS sequence"/>
</dbReference>
<dbReference type="EMBL" id="JABBWG010000040">
    <property type="protein sequence ID" value="KAG1808007.1"/>
    <property type="molecule type" value="Genomic_DNA"/>
</dbReference>
<protein>
    <submittedName>
        <fullName evidence="2">Uncharacterized protein</fullName>
    </submittedName>
</protein>
<evidence type="ECO:0000313" key="3">
    <source>
        <dbReference type="Proteomes" id="UP000807769"/>
    </source>
</evidence>
<organism evidence="2 3">
    <name type="scientific">Suillus subaureus</name>
    <dbReference type="NCBI Taxonomy" id="48587"/>
    <lineage>
        <taxon>Eukaryota</taxon>
        <taxon>Fungi</taxon>
        <taxon>Dikarya</taxon>
        <taxon>Basidiomycota</taxon>
        <taxon>Agaricomycotina</taxon>
        <taxon>Agaricomycetes</taxon>
        <taxon>Agaricomycetidae</taxon>
        <taxon>Boletales</taxon>
        <taxon>Suillineae</taxon>
        <taxon>Suillaceae</taxon>
        <taxon>Suillus</taxon>
    </lineage>
</organism>
<evidence type="ECO:0000256" key="1">
    <source>
        <dbReference type="SAM" id="Phobius"/>
    </source>
</evidence>
<feature type="transmembrane region" description="Helical" evidence="1">
    <location>
        <begin position="93"/>
        <end position="111"/>
    </location>
</feature>
<keyword evidence="3" id="KW-1185">Reference proteome</keyword>
<dbReference type="RefSeq" id="XP_041188392.1">
    <property type="nucleotide sequence ID" value="XM_041343908.1"/>
</dbReference>
<keyword evidence="1" id="KW-0472">Membrane</keyword>
<proteinExistence type="predicted"/>
<comment type="caution">
    <text evidence="2">The sequence shown here is derived from an EMBL/GenBank/DDBJ whole genome shotgun (WGS) entry which is preliminary data.</text>
</comment>
<sequence length="112" mass="12565">MVLQHVLLDKLPVEYSYCWMCNVQHGLYTVLYNLVSLYLYLSGSVYNIETRLLGIINAIVVLSTTLRLISSPSELHPQPRECPGHPRLACNEIIVPFALASSVVFFASSCFC</sequence>
<evidence type="ECO:0000313" key="2">
    <source>
        <dbReference type="EMBL" id="KAG1808007.1"/>
    </source>
</evidence>
<keyword evidence="1" id="KW-0812">Transmembrane</keyword>
<accession>A0A9P7E0L0</accession>
<dbReference type="AlphaFoldDB" id="A0A9P7E0L0"/>
<feature type="transmembrane region" description="Helical" evidence="1">
    <location>
        <begin position="52"/>
        <end position="70"/>
    </location>
</feature>
<name>A0A9P7E0L0_9AGAM</name>